<feature type="region of interest" description="Disordered" evidence="1">
    <location>
        <begin position="540"/>
        <end position="602"/>
    </location>
</feature>
<dbReference type="Proteomes" id="UP000255286">
    <property type="component" value="Unassembled WGS sequence"/>
</dbReference>
<dbReference type="AlphaFoldDB" id="A0A9Q8E9K1"/>
<dbReference type="InterPro" id="IPR010584">
    <property type="entry name" value="ExoDNase_VIII"/>
</dbReference>
<proteinExistence type="predicted"/>
<evidence type="ECO:0000256" key="1">
    <source>
        <dbReference type="SAM" id="MobiDB-lite"/>
    </source>
</evidence>
<evidence type="ECO:0000313" key="2">
    <source>
        <dbReference type="EMBL" id="SUX80992.1"/>
    </source>
</evidence>
<dbReference type="RefSeq" id="WP_115601923.1">
    <property type="nucleotide sequence ID" value="NZ_UIGT01000001.1"/>
</dbReference>
<organism evidence="2 3">
    <name type="scientific">Citrobacter youngae</name>
    <dbReference type="NCBI Taxonomy" id="133448"/>
    <lineage>
        <taxon>Bacteria</taxon>
        <taxon>Pseudomonadati</taxon>
        <taxon>Pseudomonadota</taxon>
        <taxon>Gammaproteobacteria</taxon>
        <taxon>Enterobacterales</taxon>
        <taxon>Enterobacteriaceae</taxon>
        <taxon>Citrobacter</taxon>
        <taxon>Citrobacter freundii complex</taxon>
    </lineage>
</organism>
<comment type="caution">
    <text evidence="2">The sequence shown here is derived from an EMBL/GenBank/DDBJ whole genome shotgun (WGS) entry which is preliminary data.</text>
</comment>
<sequence length="1138" mass="126968">MEFFNVVKATQKSGKQDAVVWFTAKTEARANLMLDVALEDAGIETGRGKDYAKPIRTDFPVVDGLPKEGEVDFTWCDRYELQDDGRTWLPKAAVKSTGSVEASIPVDVKTNNEVATADEIVSLENRTPAVRFAFHLMSDKYQTHVTKEQQLAASEMSLDEGNIYLQNLLLAKNNVPEVGELSLNAEWKMVQAIKDIFVQDEEHELRVIAAFMSDWVNTDAGDRNQLVEDWRSGKLQLLKTETSSGAEVTTGQDLTVEDGIQTDENGRAEGGVVDGEVDTEEQSQQTQQPNLIVVATLPFRQRVLAQFIGDGEYLYHVDAVQKKEIVRLEMDIDDAYVQNLLLAAENVEPFKKAQEIDIHRVVNDLKKAFPNNGKTPELVLVIRFFRKWFDTPHIDRGLLVKEWSTGNRISKVVSPETKEKKEELPPVPAERYKRAVAQTVYNLNLESCIARMYPDAEPGSVTIEQLKAAKNLIDSRDDVQAKVIKVISHINDILDYDALSIFGVTRAIDWTDCLNIGPVILRDQARKWLAENGIYSNGKKSNGYSEWEEDPRAARQSETQSKEEIGKQLAAQRGEFVEGISDPDDPKWVKTETSQHSTETELVKNVGNGIFDVTALLQNSATHGTKKSTETTRDVQMEETVSDEKQAGDEVQSGESSLETGEESDTSQQADVNQNTDSVSQNSDSVNQTEPVSAQTEPEAQSDEPAVVYPAFFEPGRYEGLPNEVYHAANGISSTQVKDARVSLMYFNARHVEKTIIKERSPVLDMGNLVHALALQPEQLDEEFSVEPIIPEGAFTTTATIRAFIDEHNASLPAQLSADDIKALLEEYNATLPAQVPLGGSVEETGQSYMSLPEEYQRIEADQRQTAAAMKACIKEYNATLPPQVKTSGSRDALLEQLVVINPDLVAQEAQKPQSLKVSGTKADLIQAVKSVNPDAVFADELLDAWRENPQGKVLVTRQQLSTALAIQKALLQHPTAGMLLQHPSRAVEVSYFGFDDETGLEVRVRPDLEIDLDGVRIGADLKTISMWNIKQEGLRAKLHREIIDRDYHLSAAMYCENAALDQFFWIFVNKDENYHWIAIIEASAELLELGMLEYRKSMRAIATGFDTGEWPAPITADYTDELNDFDLRRLEALRTQA</sequence>
<dbReference type="EMBL" id="UIGT01000001">
    <property type="protein sequence ID" value="SUX80992.1"/>
    <property type="molecule type" value="Genomic_DNA"/>
</dbReference>
<name>A0A9Q8E9K1_9ENTR</name>
<dbReference type="GO" id="GO:0051908">
    <property type="term" value="F:double-stranded DNA 5'-3' DNA exonuclease activity"/>
    <property type="evidence" value="ECO:0007669"/>
    <property type="project" value="InterPro"/>
</dbReference>
<feature type="region of interest" description="Disordered" evidence="1">
    <location>
        <begin position="622"/>
        <end position="705"/>
    </location>
</feature>
<feature type="compositionally biased region" description="Basic and acidic residues" evidence="1">
    <location>
        <begin position="627"/>
        <end position="648"/>
    </location>
</feature>
<dbReference type="Pfam" id="PF06630">
    <property type="entry name" value="Exonuc_VIII"/>
    <property type="match status" value="2"/>
</dbReference>
<protein>
    <submittedName>
        <fullName evidence="2">Exodeoxyribonuclease 8</fullName>
        <ecNumber evidence="2">3.1.11.-</ecNumber>
    </submittedName>
</protein>
<dbReference type="EC" id="3.1.11.-" evidence="2"/>
<dbReference type="InterPro" id="IPR011604">
    <property type="entry name" value="PDDEXK-like_dom_sf"/>
</dbReference>
<feature type="compositionally biased region" description="Basic and acidic residues" evidence="1">
    <location>
        <begin position="550"/>
        <end position="566"/>
    </location>
</feature>
<dbReference type="Gene3D" id="3.90.320.10">
    <property type="match status" value="1"/>
</dbReference>
<reference evidence="2 3" key="1">
    <citation type="submission" date="2018-06" db="EMBL/GenBank/DDBJ databases">
        <authorList>
            <consortium name="Pathogen Informatics"/>
            <person name="Doyle S."/>
        </authorList>
    </citation>
    <scope>NUCLEOTIDE SEQUENCE [LARGE SCALE GENOMIC DNA]</scope>
    <source>
        <strain evidence="2 3">NCTC8782</strain>
    </source>
</reference>
<gene>
    <name evidence="2" type="primary">recE_1</name>
    <name evidence="2" type="ORF">NCTC8782_03610</name>
</gene>
<feature type="compositionally biased region" description="Polar residues" evidence="1">
    <location>
        <begin position="668"/>
        <end position="699"/>
    </location>
</feature>
<keyword evidence="2" id="KW-0378">Hydrolase</keyword>
<evidence type="ECO:0000313" key="3">
    <source>
        <dbReference type="Proteomes" id="UP000255286"/>
    </source>
</evidence>
<accession>A0A9Q8E9K1</accession>